<feature type="domain" description="Glycosyl transferase family 1" evidence="2">
    <location>
        <begin position="221"/>
        <end position="364"/>
    </location>
</feature>
<reference evidence="3 4" key="1">
    <citation type="submission" date="2019-02" db="EMBL/GenBank/DDBJ databases">
        <title>Bacterial novel species Emticicia sp. 17J42-9 isolated from soil.</title>
        <authorList>
            <person name="Jung H.-Y."/>
        </authorList>
    </citation>
    <scope>NUCLEOTIDE SEQUENCE [LARGE SCALE GENOMIC DNA]</scope>
    <source>
        <strain evidence="3 4">17J42-9</strain>
    </source>
</reference>
<sequence length="402" mass="46383">MKIAILGPTHKSFIGSFLPNYNQDQLPDGYFGAPFMGTIISELLNRNYEVIAITTTVELGGNYTIKEFSYKNFKWIVVPSRKHSFRFNGSKLGKIVDFYSFERKMLKKTIFETNPDFLHAFWSYEFASAVVNFPKPQLVTIEDNAIVVLLFFKNFYRFCRLLMSEWTLRKVKFASTVSPYMISYAKKRCENVKVIPNPTKIEFSQEQIKLSIEKRLSSIATPRFIMIFNGWDKRKNGYEALKAFKLFKQNSHKATLHLYGYGTEMNGLAYKDAKTLSLSDVYFNGPVSHDILIDAIQSSHLLIHPALEESFGVVLIEAMSYGVIPIGGAKSGGVPWVINDDSLLVDVSDYREIKLKIDELLVEDYYKKTAFNVYKNTISRFSSKSVIDQYEEYYKEILEKWN</sequence>
<gene>
    <name evidence="3" type="ORF">EWM59_20590</name>
</gene>
<dbReference type="SUPFAM" id="SSF53756">
    <property type="entry name" value="UDP-Glycosyltransferase/glycogen phosphorylase"/>
    <property type="match status" value="1"/>
</dbReference>
<dbReference type="InterPro" id="IPR001296">
    <property type="entry name" value="Glyco_trans_1"/>
</dbReference>
<keyword evidence="1 3" id="KW-0808">Transferase</keyword>
<dbReference type="GO" id="GO:0009103">
    <property type="term" value="P:lipopolysaccharide biosynthetic process"/>
    <property type="evidence" value="ECO:0007669"/>
    <property type="project" value="TreeGrafter"/>
</dbReference>
<dbReference type="OrthoDB" id="9811239at2"/>
<accession>A0A4Q5LVX6</accession>
<evidence type="ECO:0000259" key="2">
    <source>
        <dbReference type="Pfam" id="PF00534"/>
    </source>
</evidence>
<evidence type="ECO:0000256" key="1">
    <source>
        <dbReference type="ARBA" id="ARBA00022679"/>
    </source>
</evidence>
<dbReference type="PANTHER" id="PTHR46401">
    <property type="entry name" value="GLYCOSYLTRANSFERASE WBBK-RELATED"/>
    <property type="match status" value="1"/>
</dbReference>
<protein>
    <submittedName>
        <fullName evidence="3">Glycosyltransferase</fullName>
    </submittedName>
</protein>
<comment type="caution">
    <text evidence="3">The sequence shown here is derived from an EMBL/GenBank/DDBJ whole genome shotgun (WGS) entry which is preliminary data.</text>
</comment>
<dbReference type="Gene3D" id="3.40.50.2000">
    <property type="entry name" value="Glycogen Phosphorylase B"/>
    <property type="match status" value="2"/>
</dbReference>
<organism evidence="3 4">
    <name type="scientific">Emticicia agri</name>
    <dbReference type="NCBI Taxonomy" id="2492393"/>
    <lineage>
        <taxon>Bacteria</taxon>
        <taxon>Pseudomonadati</taxon>
        <taxon>Bacteroidota</taxon>
        <taxon>Cytophagia</taxon>
        <taxon>Cytophagales</taxon>
        <taxon>Leadbetterellaceae</taxon>
        <taxon>Emticicia</taxon>
    </lineage>
</organism>
<dbReference type="EMBL" id="SEWF01000038">
    <property type="protein sequence ID" value="RYU93719.1"/>
    <property type="molecule type" value="Genomic_DNA"/>
</dbReference>
<dbReference type="GO" id="GO:0016757">
    <property type="term" value="F:glycosyltransferase activity"/>
    <property type="evidence" value="ECO:0007669"/>
    <property type="project" value="InterPro"/>
</dbReference>
<dbReference type="AlphaFoldDB" id="A0A4Q5LVX6"/>
<dbReference type="PANTHER" id="PTHR46401:SF2">
    <property type="entry name" value="GLYCOSYLTRANSFERASE WBBK-RELATED"/>
    <property type="match status" value="1"/>
</dbReference>
<dbReference type="RefSeq" id="WP_130023140.1">
    <property type="nucleotide sequence ID" value="NZ_SEWF01000038.1"/>
</dbReference>
<keyword evidence="4" id="KW-1185">Reference proteome</keyword>
<dbReference type="Pfam" id="PF00534">
    <property type="entry name" value="Glycos_transf_1"/>
    <property type="match status" value="1"/>
</dbReference>
<dbReference type="Proteomes" id="UP000293162">
    <property type="component" value="Unassembled WGS sequence"/>
</dbReference>
<evidence type="ECO:0000313" key="3">
    <source>
        <dbReference type="EMBL" id="RYU93719.1"/>
    </source>
</evidence>
<name>A0A4Q5LVX6_9BACT</name>
<proteinExistence type="predicted"/>
<evidence type="ECO:0000313" key="4">
    <source>
        <dbReference type="Proteomes" id="UP000293162"/>
    </source>
</evidence>
<dbReference type="CDD" id="cd03801">
    <property type="entry name" value="GT4_PimA-like"/>
    <property type="match status" value="1"/>
</dbReference>